<feature type="compositionally biased region" description="Low complexity" evidence="1">
    <location>
        <begin position="848"/>
        <end position="878"/>
    </location>
</feature>
<keyword evidence="4" id="KW-1185">Reference proteome</keyword>
<dbReference type="PROSITE" id="PS51722">
    <property type="entry name" value="G_TR_2"/>
    <property type="match status" value="1"/>
</dbReference>
<dbReference type="SUPFAM" id="SSF54980">
    <property type="entry name" value="EF-G C-terminal domain-like"/>
    <property type="match status" value="2"/>
</dbReference>
<evidence type="ECO:0000256" key="1">
    <source>
        <dbReference type="SAM" id="MobiDB-lite"/>
    </source>
</evidence>
<feature type="region of interest" description="Disordered" evidence="1">
    <location>
        <begin position="996"/>
        <end position="1043"/>
    </location>
</feature>
<dbReference type="PANTHER" id="PTHR42908">
    <property type="entry name" value="TRANSLATION ELONGATION FACTOR-RELATED"/>
    <property type="match status" value="1"/>
</dbReference>
<evidence type="ECO:0000259" key="2">
    <source>
        <dbReference type="PROSITE" id="PS51722"/>
    </source>
</evidence>
<dbReference type="CDD" id="cd04096">
    <property type="entry name" value="eEF2_snRNP_like_C"/>
    <property type="match status" value="1"/>
</dbReference>
<dbReference type="SUPFAM" id="SSF81995">
    <property type="entry name" value="beta-sandwich domain of Sec23/24"/>
    <property type="match status" value="1"/>
</dbReference>
<dbReference type="CDD" id="cd01885">
    <property type="entry name" value="EF2"/>
    <property type="match status" value="1"/>
</dbReference>
<feature type="domain" description="Tr-type G" evidence="2">
    <location>
        <begin position="84"/>
        <end position="329"/>
    </location>
</feature>
<dbReference type="PRINTS" id="PR00315">
    <property type="entry name" value="ELONGATNFCT"/>
</dbReference>
<dbReference type="Gene3D" id="3.30.70.240">
    <property type="match status" value="1"/>
</dbReference>
<feature type="compositionally biased region" description="Basic and acidic residues" evidence="1">
    <location>
        <begin position="544"/>
        <end position="560"/>
    </location>
</feature>
<feature type="compositionally biased region" description="Basic and acidic residues" evidence="1">
    <location>
        <begin position="1001"/>
        <end position="1022"/>
    </location>
</feature>
<feature type="compositionally biased region" description="Basic and acidic residues" evidence="1">
    <location>
        <begin position="946"/>
        <end position="955"/>
    </location>
</feature>
<dbReference type="InterPro" id="IPR014721">
    <property type="entry name" value="Ribsml_uS5_D2-typ_fold_subgr"/>
</dbReference>
<evidence type="ECO:0000313" key="3">
    <source>
        <dbReference type="EMBL" id="KAJ4493243.1"/>
    </source>
</evidence>
<dbReference type="Gene3D" id="2.40.30.10">
    <property type="entry name" value="Translation factors"/>
    <property type="match status" value="1"/>
</dbReference>
<feature type="region of interest" description="Disordered" evidence="1">
    <location>
        <begin position="473"/>
        <end position="496"/>
    </location>
</feature>
<feature type="compositionally biased region" description="Polar residues" evidence="1">
    <location>
        <begin position="477"/>
        <end position="492"/>
    </location>
</feature>
<dbReference type="SUPFAM" id="SSF54211">
    <property type="entry name" value="Ribosomal protein S5 domain 2-like"/>
    <property type="match status" value="1"/>
</dbReference>
<dbReference type="Gene3D" id="3.30.230.10">
    <property type="match status" value="1"/>
</dbReference>
<dbReference type="SUPFAM" id="SSF52540">
    <property type="entry name" value="P-loop containing nucleoside triphosphate hydrolases"/>
    <property type="match status" value="1"/>
</dbReference>
<feature type="compositionally biased region" description="Gly residues" evidence="1">
    <location>
        <begin position="879"/>
        <end position="888"/>
    </location>
</feature>
<dbReference type="Proteomes" id="UP001150217">
    <property type="component" value="Unassembled WGS sequence"/>
</dbReference>
<dbReference type="Pfam" id="PF00679">
    <property type="entry name" value="EFG_C"/>
    <property type="match status" value="1"/>
</dbReference>
<organism evidence="3 4">
    <name type="scientific">Lentinula lateritia</name>
    <dbReference type="NCBI Taxonomy" id="40482"/>
    <lineage>
        <taxon>Eukaryota</taxon>
        <taxon>Fungi</taxon>
        <taxon>Dikarya</taxon>
        <taxon>Basidiomycota</taxon>
        <taxon>Agaricomycotina</taxon>
        <taxon>Agaricomycetes</taxon>
        <taxon>Agaricomycetidae</taxon>
        <taxon>Agaricales</taxon>
        <taxon>Marasmiineae</taxon>
        <taxon>Omphalotaceae</taxon>
        <taxon>Lentinula</taxon>
    </lineage>
</organism>
<dbReference type="InterPro" id="IPR000640">
    <property type="entry name" value="EFG_V-like"/>
</dbReference>
<gene>
    <name evidence="3" type="ORF">C8R41DRAFT_335414</name>
</gene>
<dbReference type="InterPro" id="IPR005225">
    <property type="entry name" value="Small_GTP-bd"/>
</dbReference>
<dbReference type="InterPro" id="IPR020568">
    <property type="entry name" value="Ribosomal_Su5_D2-typ_SF"/>
</dbReference>
<proteinExistence type="predicted"/>
<dbReference type="Gene3D" id="3.30.70.870">
    <property type="entry name" value="Elongation Factor G (Translational Gtpase), domain 3"/>
    <property type="match status" value="1"/>
</dbReference>
<reference evidence="3" key="1">
    <citation type="submission" date="2022-08" db="EMBL/GenBank/DDBJ databases">
        <title>A Global Phylogenomic Analysis of the Shiitake Genus Lentinula.</title>
        <authorList>
            <consortium name="DOE Joint Genome Institute"/>
            <person name="Sierra-Patev S."/>
            <person name="Min B."/>
            <person name="Naranjo-Ortiz M."/>
            <person name="Looney B."/>
            <person name="Konkel Z."/>
            <person name="Slot J.C."/>
            <person name="Sakamoto Y."/>
            <person name="Steenwyk J.L."/>
            <person name="Rokas A."/>
            <person name="Carro J."/>
            <person name="Camarero S."/>
            <person name="Ferreira P."/>
            <person name="Molpeceres G."/>
            <person name="Ruiz-Duenas F.J."/>
            <person name="Serrano A."/>
            <person name="Henrissat B."/>
            <person name="Drula E."/>
            <person name="Hughes K.W."/>
            <person name="Mata J.L."/>
            <person name="Ishikawa N.K."/>
            <person name="Vargas-Isla R."/>
            <person name="Ushijima S."/>
            <person name="Smith C.A."/>
            <person name="Ahrendt S."/>
            <person name="Andreopoulos W."/>
            <person name="He G."/>
            <person name="Labutti K."/>
            <person name="Lipzen A."/>
            <person name="Ng V."/>
            <person name="Riley R."/>
            <person name="Sandor L."/>
            <person name="Barry K."/>
            <person name="Martinez A.T."/>
            <person name="Xiao Y."/>
            <person name="Gibbons J.G."/>
            <person name="Terashima K."/>
            <person name="Grigoriev I.V."/>
            <person name="Hibbett D.S."/>
        </authorList>
    </citation>
    <scope>NUCLEOTIDE SEQUENCE</scope>
    <source>
        <strain evidence="3">RHP3577 ss4</strain>
    </source>
</reference>
<feature type="region of interest" description="Disordered" evidence="1">
    <location>
        <begin position="845"/>
        <end position="896"/>
    </location>
</feature>
<dbReference type="PANTHER" id="PTHR42908:SF3">
    <property type="entry name" value="ELONGATION FACTOR-LIKE GTPASE 1"/>
    <property type="match status" value="1"/>
</dbReference>
<accession>A0ABQ8VGM2</accession>
<sequence length="1295" mass="143673">MNRGEGGRYLTEVALSEGGHCVVCIDKVKNSRSACWHCRYIQRLSSAYNLFLHLQYNRRRRKFLLSVRPMENPASSQTSLQNPLFIRNLTTLGHVDHGKTTLMDSLLASNNIISARMAGKIRYMDSREDEQERGITMEASAVGLKYRVKDGDMYVLNMIDTPGHVDFQSEVSTASRLCDGALILVDVVEGVQTQTASLLRQAYQDQLTPILVLNKIDRMIMELKLTPEEAYERLARVVEDVNVVMGGLWGGERMKKADNDTDTGVDASGGVTTKDEEEDDSGIYFDPAQGNVIFASAIDSWGFRPSHFARIFARKLFAEQIKSGKLSPEALKEKEESLKKVMWGEWYFDTKSKRVVGAKGKRPGMKTLFVQIVLENLWQVYDAVIGNPNPDKVLKIISTLSLTLPPRELRSLSNLTSASSSTTDTSATNNYPKHLLSLIFAQWLPLSTSIVQTVIDIVPPPQIAQSHRMGRMLGLDNESSPNSTDGTTSSSPIPYEHLYKASPSPAVPVCAYVSKMFAVRRGDLPEERENARSAQAKAARDRKRVAAEKLNGTEEAKVTDAGDGNEANDDELEVKDVEDHQEDQNEDILLGFARIYSGILSVGEQVLVLLPKFNPAVGNTAASLHDISTMVVHPSNVPYVLGLPSTFPQSLVAQASKALSSPQPTHPTRITIAALYLMMGRELLPVSSVSAGQIFAARFKYEFSTSTKSNQDLEEKTGNTKEEIESVVWRGGTIVRPPSTQGPRPRSWLLNLGRITHIVPPIVRLSLLPALPGDLPALLRGLRILEQADPCVETFQMDGGEWVIGGAGELHLERCLKDLRERFAKVEIHASKPIVPFRETAIRESEIQQAGQSSTQQQQQQQQQQIAQHQQQKQFQVQFGGGSTGGPTGTISSSTSPNGIIQFTIRCVPLPLGIREFLAAKRRRGVLTRLSRPRREGARQPQDGSRQPRESQEERAFWDEFEQVCRKEASRKERKHRDADEEKLWRNLAERVCAFGPLGGERGDRGDRGDEGTGDSESKVDMSDSPSDTSRTNLDDPQYELNDGGTDAYDTGCVFVDTRDAHNTQNGPSDDAHISTPAADFDPLPYILTGFQLATRQGPLCAEPVEGLAYFLEKVEVNREKLAVEIEQNRITQTTGSLISAVRDACRSALLEWSPRLMLAMYSCDIQCSTDVLGRVYGVLSKRKGRVVAEEMNEGTSFFTISARLPVVESFGFADELRKRTSGAAGAMLVFSGYDLLPLSPFWVPSTIEELEDLGTTADRVNQAKVYMDSVRERKGMFVDRKLTMEPEKQRTLKK</sequence>
<feature type="region of interest" description="Disordered" evidence="1">
    <location>
        <begin position="525"/>
        <end position="569"/>
    </location>
</feature>
<dbReference type="EMBL" id="JANVFT010000036">
    <property type="protein sequence ID" value="KAJ4493243.1"/>
    <property type="molecule type" value="Genomic_DNA"/>
</dbReference>
<name>A0ABQ8VGM2_9AGAR</name>
<feature type="region of interest" description="Disordered" evidence="1">
    <location>
        <begin position="929"/>
        <end position="955"/>
    </location>
</feature>
<protein>
    <recommendedName>
        <fullName evidence="2">Tr-type G domain-containing protein</fullName>
    </recommendedName>
</protein>
<evidence type="ECO:0000313" key="4">
    <source>
        <dbReference type="Proteomes" id="UP001150217"/>
    </source>
</evidence>
<dbReference type="InterPro" id="IPR027417">
    <property type="entry name" value="P-loop_NTPase"/>
</dbReference>
<dbReference type="Pfam" id="PF00009">
    <property type="entry name" value="GTP_EFTU"/>
    <property type="match status" value="1"/>
</dbReference>
<dbReference type="SMART" id="SM00838">
    <property type="entry name" value="EFG_C"/>
    <property type="match status" value="1"/>
</dbReference>
<comment type="caution">
    <text evidence="3">The sequence shown here is derived from an EMBL/GenBank/DDBJ whole genome shotgun (WGS) entry which is preliminary data.</text>
</comment>
<feature type="region of interest" description="Disordered" evidence="1">
    <location>
        <begin position="258"/>
        <end position="280"/>
    </location>
</feature>
<dbReference type="NCBIfam" id="TIGR00231">
    <property type="entry name" value="small_GTP"/>
    <property type="match status" value="1"/>
</dbReference>
<dbReference type="InterPro" id="IPR000795">
    <property type="entry name" value="T_Tr_GTP-bd_dom"/>
</dbReference>
<dbReference type="InterPro" id="IPR035647">
    <property type="entry name" value="EFG_III/V"/>
</dbReference>
<dbReference type="Gene3D" id="3.40.50.300">
    <property type="entry name" value="P-loop containing nucleotide triphosphate hydrolases"/>
    <property type="match status" value="1"/>
</dbReference>